<dbReference type="EMBL" id="JBHSBN010000005">
    <property type="protein sequence ID" value="MFC4106305.1"/>
    <property type="molecule type" value="Genomic_DNA"/>
</dbReference>
<comment type="caution">
    <text evidence="1">The sequence shown here is derived from an EMBL/GenBank/DDBJ whole genome shotgun (WGS) entry which is preliminary data.</text>
</comment>
<gene>
    <name evidence="1" type="ORF">ACFOX0_10200</name>
</gene>
<accession>A0ABV8KJN3</accession>
<evidence type="ECO:0000313" key="1">
    <source>
        <dbReference type="EMBL" id="MFC4106305.1"/>
    </source>
</evidence>
<keyword evidence="2" id="KW-1185">Reference proteome</keyword>
<sequence>MMMVSDDSPIVDLTLRAVGPATEGGRLPLAELSRLTSGLQAALELLALGIAGKAAGPGRRPREIVDAVRLDFVGFRAGSAVLDIARTGQLSLDEGLLDQALTALEEGTNSLRERPDVLPPYFGPQVLNQLRSLTGGISARNVTRVELWQKDRARFVIDEALQRAVRRTSFEKIAQESTVVGRLHMGDFSPATLRCRIDTYAGSILCDFDSDLRDAVLDAMDEVVMAEGVAELEPNGATIHILHLSSLRRIDSVTPKSLADLARAQGVGPVRSIDELRGLPVGEMDDFLAALRSARGEDEDA</sequence>
<dbReference type="Proteomes" id="UP001595868">
    <property type="component" value="Unassembled WGS sequence"/>
</dbReference>
<protein>
    <submittedName>
        <fullName evidence="1">Uncharacterized protein</fullName>
    </submittedName>
</protein>
<name>A0ABV8KJN3_9ACTN</name>
<reference evidence="2" key="1">
    <citation type="journal article" date="2019" name="Int. J. Syst. Evol. Microbiol.">
        <title>The Global Catalogue of Microorganisms (GCM) 10K type strain sequencing project: providing services to taxonomists for standard genome sequencing and annotation.</title>
        <authorList>
            <consortium name="The Broad Institute Genomics Platform"/>
            <consortium name="The Broad Institute Genome Sequencing Center for Infectious Disease"/>
            <person name="Wu L."/>
            <person name="Ma J."/>
        </authorList>
    </citation>
    <scope>NUCLEOTIDE SEQUENCE [LARGE SCALE GENOMIC DNA]</scope>
    <source>
        <strain evidence="2">2902at01</strain>
    </source>
</reference>
<proteinExistence type="predicted"/>
<evidence type="ECO:0000313" key="2">
    <source>
        <dbReference type="Proteomes" id="UP001595868"/>
    </source>
</evidence>
<organism evidence="1 2">
    <name type="scientific">Micromonospora zhanjiangensis</name>
    <dbReference type="NCBI Taxonomy" id="1522057"/>
    <lineage>
        <taxon>Bacteria</taxon>
        <taxon>Bacillati</taxon>
        <taxon>Actinomycetota</taxon>
        <taxon>Actinomycetes</taxon>
        <taxon>Micromonosporales</taxon>
        <taxon>Micromonosporaceae</taxon>
        <taxon>Micromonospora</taxon>
    </lineage>
</organism>